<evidence type="ECO:0000313" key="15">
    <source>
        <dbReference type="Proteomes" id="UP000257136"/>
    </source>
</evidence>
<evidence type="ECO:0000256" key="10">
    <source>
        <dbReference type="ARBA" id="ARBA00022801"/>
    </source>
</evidence>
<evidence type="ECO:0000256" key="8">
    <source>
        <dbReference type="ARBA" id="ARBA00022729"/>
    </source>
</evidence>
<dbReference type="EC" id="3.5.2.6" evidence="6"/>
<evidence type="ECO:0000256" key="4">
    <source>
        <dbReference type="ARBA" id="ARBA00005250"/>
    </source>
</evidence>
<comment type="caution">
    <text evidence="14">The sequence shown here is derived from an EMBL/GenBank/DDBJ whole genome shotgun (WGS) entry which is preliminary data.</text>
</comment>
<organism evidence="14 15">
    <name type="scientific">Flavobacterium aquicola</name>
    <dbReference type="NCBI Taxonomy" id="1682742"/>
    <lineage>
        <taxon>Bacteria</taxon>
        <taxon>Pseudomonadati</taxon>
        <taxon>Bacteroidota</taxon>
        <taxon>Flavobacteriia</taxon>
        <taxon>Flavobacteriales</taxon>
        <taxon>Flavobacteriaceae</taxon>
        <taxon>Flavobacterium</taxon>
    </lineage>
</organism>
<comment type="subunit">
    <text evidence="5">Monomer.</text>
</comment>
<dbReference type="NCBIfam" id="NF012146">
    <property type="entry name" value="blaB-IND-MUS"/>
    <property type="match status" value="1"/>
</dbReference>
<dbReference type="OrthoDB" id="9769598at2"/>
<comment type="similarity">
    <text evidence="4">Belongs to the metallo-beta-lactamase superfamily. Class-B beta-lactamase family.</text>
</comment>
<evidence type="ECO:0000256" key="2">
    <source>
        <dbReference type="ARBA" id="ARBA00001947"/>
    </source>
</evidence>
<evidence type="ECO:0000256" key="3">
    <source>
        <dbReference type="ARBA" id="ARBA00004418"/>
    </source>
</evidence>
<dbReference type="NCBIfam" id="NF000450">
    <property type="entry name" value="bla-B1-FLAV"/>
    <property type="match status" value="1"/>
</dbReference>
<evidence type="ECO:0000256" key="5">
    <source>
        <dbReference type="ARBA" id="ARBA00011245"/>
    </source>
</evidence>
<protein>
    <recommendedName>
        <fullName evidence="6">beta-lactamase</fullName>
        <ecNumber evidence="6">3.5.2.6</ecNumber>
    </recommendedName>
</protein>
<comment type="subcellular location">
    <subcellularLocation>
        <location evidence="3">Periplasm</location>
    </subcellularLocation>
</comment>
<comment type="cofactor">
    <cofactor evidence="2">
        <name>Zn(2+)</name>
        <dbReference type="ChEBI" id="CHEBI:29105"/>
    </cofactor>
</comment>
<dbReference type="PANTHER" id="PTHR42951">
    <property type="entry name" value="METALLO-BETA-LACTAMASE DOMAIN-CONTAINING"/>
    <property type="match status" value="1"/>
</dbReference>
<dbReference type="SMART" id="SM00849">
    <property type="entry name" value="Lactamase_B"/>
    <property type="match status" value="1"/>
</dbReference>
<dbReference type="Gene3D" id="3.60.15.10">
    <property type="entry name" value="Ribonuclease Z/Hydroxyacylglutathione hydrolase-like"/>
    <property type="match status" value="1"/>
</dbReference>
<evidence type="ECO:0000256" key="6">
    <source>
        <dbReference type="ARBA" id="ARBA00012865"/>
    </source>
</evidence>
<evidence type="ECO:0000256" key="9">
    <source>
        <dbReference type="ARBA" id="ARBA00022764"/>
    </source>
</evidence>
<keyword evidence="8" id="KW-0732">Signal</keyword>
<dbReference type="SUPFAM" id="SSF56281">
    <property type="entry name" value="Metallo-hydrolase/oxidoreductase"/>
    <property type="match status" value="1"/>
</dbReference>
<dbReference type="InterPro" id="IPR036866">
    <property type="entry name" value="RibonucZ/Hydroxyglut_hydro"/>
</dbReference>
<sequence>MRKFATIILVFIICSKSFGQSKNSPLQITHLAGDFYIYKTFHEYNGVLVSANAMYLVTEKGVVLFDAPWDESQFKPLLDSIKSKHKKDVVMYFVTHSHEDRAGGLEFYGQKGIKTYTIKLTDEILKNENEGRAKFVIPNDTVFSSGKYKFEVYYPGKGHTSDNIVVWFDKEKLLYGGCFIKSAEAKDLGYLGEAYVNEWEESIKKVQAKFKNPKYIIPGHDDWTNTESLNHTLKMVQEYKTKKASDNKLNKK</sequence>
<accession>A0A3E0EN79</accession>
<evidence type="ECO:0000259" key="13">
    <source>
        <dbReference type="SMART" id="SM00849"/>
    </source>
</evidence>
<gene>
    <name evidence="14" type="ORF">C8P67_104335</name>
</gene>
<dbReference type="PANTHER" id="PTHR42951:SF4">
    <property type="entry name" value="ACYL-COENZYME A THIOESTERASE MBLAC2"/>
    <property type="match status" value="1"/>
</dbReference>
<dbReference type="Pfam" id="PF00753">
    <property type="entry name" value="Lactamase_B"/>
    <property type="match status" value="1"/>
</dbReference>
<dbReference type="GO" id="GO:0017001">
    <property type="term" value="P:antibiotic catabolic process"/>
    <property type="evidence" value="ECO:0007669"/>
    <property type="project" value="UniProtKB-ARBA"/>
</dbReference>
<evidence type="ECO:0000256" key="12">
    <source>
        <dbReference type="ARBA" id="ARBA00023251"/>
    </source>
</evidence>
<dbReference type="InterPro" id="IPR050855">
    <property type="entry name" value="NDM-1-like"/>
</dbReference>
<dbReference type="RefSeq" id="WP_115812554.1">
    <property type="nucleotide sequence ID" value="NZ_QUNI01000004.1"/>
</dbReference>
<dbReference type="NCBIfam" id="NF012229">
    <property type="entry name" value="bla_class_B_core"/>
    <property type="match status" value="1"/>
</dbReference>
<reference evidence="14 15" key="1">
    <citation type="submission" date="2018-08" db="EMBL/GenBank/DDBJ databases">
        <title>Genomic Encyclopedia of Archaeal and Bacterial Type Strains, Phase II (KMG-II): from individual species to whole genera.</title>
        <authorList>
            <person name="Goeker M."/>
        </authorList>
    </citation>
    <scope>NUCLEOTIDE SEQUENCE [LARGE SCALE GENOMIC DNA]</scope>
    <source>
        <strain evidence="14 15">DSM 100880</strain>
    </source>
</reference>
<feature type="domain" description="Metallo-beta-lactamase" evidence="13">
    <location>
        <begin position="50"/>
        <end position="220"/>
    </location>
</feature>
<dbReference type="Proteomes" id="UP000257136">
    <property type="component" value="Unassembled WGS sequence"/>
</dbReference>
<keyword evidence="7" id="KW-0479">Metal-binding</keyword>
<dbReference type="InterPro" id="IPR058199">
    <property type="entry name" value="BlaB//VIM/IMP-1"/>
</dbReference>
<evidence type="ECO:0000256" key="7">
    <source>
        <dbReference type="ARBA" id="ARBA00022723"/>
    </source>
</evidence>
<dbReference type="InterPro" id="IPR001279">
    <property type="entry name" value="Metallo-B-lactamas"/>
</dbReference>
<dbReference type="EMBL" id="QUNI01000004">
    <property type="protein sequence ID" value="REG99704.1"/>
    <property type="molecule type" value="Genomic_DNA"/>
</dbReference>
<name>A0A3E0EN79_9FLAO</name>
<keyword evidence="12" id="KW-0046">Antibiotic resistance</keyword>
<proteinExistence type="inferred from homology"/>
<keyword evidence="11" id="KW-0862">Zinc</keyword>
<keyword evidence="10" id="KW-0378">Hydrolase</keyword>
<evidence type="ECO:0000256" key="1">
    <source>
        <dbReference type="ARBA" id="ARBA00001526"/>
    </source>
</evidence>
<keyword evidence="9" id="KW-0574">Periplasm</keyword>
<keyword evidence="15" id="KW-1185">Reference proteome</keyword>
<dbReference type="NCBIfam" id="NF033088">
    <property type="entry name" value="bla_subclass_B1"/>
    <property type="match status" value="1"/>
</dbReference>
<evidence type="ECO:0000313" key="14">
    <source>
        <dbReference type="EMBL" id="REG99704.1"/>
    </source>
</evidence>
<comment type="catalytic activity">
    <reaction evidence="1">
        <text>a beta-lactam + H2O = a substituted beta-amino acid</text>
        <dbReference type="Rhea" id="RHEA:20401"/>
        <dbReference type="ChEBI" id="CHEBI:15377"/>
        <dbReference type="ChEBI" id="CHEBI:35627"/>
        <dbReference type="ChEBI" id="CHEBI:140347"/>
        <dbReference type="EC" id="3.5.2.6"/>
    </reaction>
</comment>
<evidence type="ECO:0000256" key="11">
    <source>
        <dbReference type="ARBA" id="ARBA00022833"/>
    </source>
</evidence>
<dbReference type="AlphaFoldDB" id="A0A3E0EN79"/>